<dbReference type="RefSeq" id="WP_200981165.1">
    <property type="nucleotide sequence ID" value="NZ_CP064654.1"/>
</dbReference>
<organism evidence="2 3">
    <name type="scientific">Qipengyuania soli</name>
    <dbReference type="NCBI Taxonomy" id="2782568"/>
    <lineage>
        <taxon>Bacteria</taxon>
        <taxon>Pseudomonadati</taxon>
        <taxon>Pseudomonadota</taxon>
        <taxon>Alphaproteobacteria</taxon>
        <taxon>Sphingomonadales</taxon>
        <taxon>Erythrobacteraceae</taxon>
        <taxon>Qipengyuania</taxon>
    </lineage>
</organism>
<dbReference type="Proteomes" id="UP000594459">
    <property type="component" value="Chromosome"/>
</dbReference>
<keyword evidence="1" id="KW-0732">Signal</keyword>
<feature type="chain" id="PRO_5032889682" description="Transferrin-binding protein B C-lobe/N-lobe beta barrel domain-containing protein" evidence="1">
    <location>
        <begin position="29"/>
        <end position="277"/>
    </location>
</feature>
<sequence length="277" mass="29347">MHFQLGRVPHTFVSSYALLAILSLTACGDDDANSGPGSIGATPSTSPTPTPSPVLYTATEVPFGLTQNRDFDILGWDGWPTSPTPSVIQLRWNATAVEYEMSENGDAQFKRLRLRAGTQSAYDVFAADGSKLTFMVDLRASAAPHSVGNLRIFEGSQAKAYAAFGIGTVAADIPSTGIFTCDFGEDEVGDGSVIFDFSSGVVSGWVRPFWGNGANPPPSLSLTQVAYTPDKTPILDAKFGNSPDNRLEARFYGLQASQIAVRTKGEVTGIMTGVCSS</sequence>
<dbReference type="EMBL" id="CP064654">
    <property type="protein sequence ID" value="QPC98158.1"/>
    <property type="molecule type" value="Genomic_DNA"/>
</dbReference>
<name>A0A7S8F372_9SPHN</name>
<evidence type="ECO:0000313" key="2">
    <source>
        <dbReference type="EMBL" id="QPC98158.1"/>
    </source>
</evidence>
<protein>
    <recommendedName>
        <fullName evidence="4">Transferrin-binding protein B C-lobe/N-lobe beta barrel domain-containing protein</fullName>
    </recommendedName>
</protein>
<evidence type="ECO:0000256" key="1">
    <source>
        <dbReference type="SAM" id="SignalP"/>
    </source>
</evidence>
<reference evidence="2 3" key="1">
    <citation type="submission" date="2020-11" db="EMBL/GenBank/DDBJ databases">
        <title>The genome sequence of Erythrobacter sp. 6D36.</title>
        <authorList>
            <person name="Liu Y."/>
        </authorList>
    </citation>
    <scope>NUCLEOTIDE SEQUENCE [LARGE SCALE GENOMIC DNA]</scope>
    <source>
        <strain evidence="2 3">6D36</strain>
    </source>
</reference>
<evidence type="ECO:0008006" key="4">
    <source>
        <dbReference type="Google" id="ProtNLM"/>
    </source>
</evidence>
<evidence type="ECO:0000313" key="3">
    <source>
        <dbReference type="Proteomes" id="UP000594459"/>
    </source>
</evidence>
<proteinExistence type="predicted"/>
<accession>A0A7S8F372</accession>
<dbReference type="PROSITE" id="PS51257">
    <property type="entry name" value="PROKAR_LIPOPROTEIN"/>
    <property type="match status" value="1"/>
</dbReference>
<gene>
    <name evidence="2" type="ORF">IRL76_09755</name>
</gene>
<feature type="signal peptide" evidence="1">
    <location>
        <begin position="1"/>
        <end position="28"/>
    </location>
</feature>
<dbReference type="KEGG" id="qso:IRL76_09755"/>
<dbReference type="AlphaFoldDB" id="A0A7S8F372"/>
<keyword evidence="3" id="KW-1185">Reference proteome</keyword>